<keyword evidence="1" id="KW-0732">Signal</keyword>
<evidence type="ECO:0000313" key="2">
    <source>
        <dbReference type="EMBL" id="MDE1465941.1"/>
    </source>
</evidence>
<keyword evidence="3" id="KW-1185">Reference proteome</keyword>
<feature type="signal peptide" evidence="1">
    <location>
        <begin position="1"/>
        <end position="17"/>
    </location>
</feature>
<sequence>MKAIVTLVLVSLLVGCAAPIRNIQDGYFVSSRSPSLKFKIPSNWQLDKQDSQSGYEDYDKGGESGGHLGTNITREYFRFTETTNNSDQIQKVIEIEFNRLEGQYGQFIEDFQGTNFLAQKKEHLSDGNRYYTAFSFGKIDKNSKDTNNCYIRKMFSRAVGNKKNSIYIKVYKTGISCQTDFKTDYDKVIKQYEPELNAVVNNIILK</sequence>
<gene>
    <name evidence="2" type="ORF">ORQ98_28680</name>
</gene>
<comment type="caution">
    <text evidence="2">The sequence shown here is derived from an EMBL/GenBank/DDBJ whole genome shotgun (WGS) entry which is preliminary data.</text>
</comment>
<feature type="chain" id="PRO_5046193372" description="Lipoprotein" evidence="1">
    <location>
        <begin position="18"/>
        <end position="206"/>
    </location>
</feature>
<evidence type="ECO:0000256" key="1">
    <source>
        <dbReference type="SAM" id="SignalP"/>
    </source>
</evidence>
<dbReference type="EMBL" id="JAPMOU010000105">
    <property type="protein sequence ID" value="MDE1465941.1"/>
    <property type="molecule type" value="Genomic_DNA"/>
</dbReference>
<dbReference type="Proteomes" id="UP001528823">
    <property type="component" value="Unassembled WGS sequence"/>
</dbReference>
<dbReference type="PROSITE" id="PS51257">
    <property type="entry name" value="PROKAR_LIPOPROTEIN"/>
    <property type="match status" value="1"/>
</dbReference>
<name>A0ABT5UHS5_9GAMM</name>
<reference evidence="2 3" key="1">
    <citation type="submission" date="2022-11" db="EMBL/GenBank/DDBJ databases">
        <title>Spartinivicinus poritis sp. nov., isolated from scleractinian coral Porites lutea.</title>
        <authorList>
            <person name="Zhang G."/>
            <person name="Cai L."/>
            <person name="Wei Q."/>
        </authorList>
    </citation>
    <scope>NUCLEOTIDE SEQUENCE [LARGE SCALE GENOMIC DNA]</scope>
    <source>
        <strain evidence="2 3">A2-2</strain>
    </source>
</reference>
<protein>
    <recommendedName>
        <fullName evidence="4">Lipoprotein</fullName>
    </recommendedName>
</protein>
<accession>A0ABT5UHS5</accession>
<evidence type="ECO:0008006" key="4">
    <source>
        <dbReference type="Google" id="ProtNLM"/>
    </source>
</evidence>
<organism evidence="2 3">
    <name type="scientific">Spartinivicinus poritis</name>
    <dbReference type="NCBI Taxonomy" id="2994640"/>
    <lineage>
        <taxon>Bacteria</taxon>
        <taxon>Pseudomonadati</taxon>
        <taxon>Pseudomonadota</taxon>
        <taxon>Gammaproteobacteria</taxon>
        <taxon>Oceanospirillales</taxon>
        <taxon>Zooshikellaceae</taxon>
        <taxon>Spartinivicinus</taxon>
    </lineage>
</organism>
<evidence type="ECO:0000313" key="3">
    <source>
        <dbReference type="Proteomes" id="UP001528823"/>
    </source>
</evidence>
<proteinExistence type="predicted"/>